<feature type="region of interest" description="Disordered" evidence="1">
    <location>
        <begin position="225"/>
        <end position="350"/>
    </location>
</feature>
<dbReference type="AlphaFoldDB" id="A0AAD5VG32"/>
<proteinExistence type="predicted"/>
<evidence type="ECO:0000313" key="2">
    <source>
        <dbReference type="EMBL" id="KAJ3557875.1"/>
    </source>
</evidence>
<dbReference type="EMBL" id="JANIEX010001443">
    <property type="protein sequence ID" value="KAJ3557875.1"/>
    <property type="molecule type" value="Genomic_DNA"/>
</dbReference>
<feature type="region of interest" description="Disordered" evidence="1">
    <location>
        <begin position="136"/>
        <end position="184"/>
    </location>
</feature>
<feature type="compositionally biased region" description="Basic and acidic residues" evidence="1">
    <location>
        <begin position="312"/>
        <end position="323"/>
    </location>
</feature>
<feature type="compositionally biased region" description="Basic residues" evidence="1">
    <location>
        <begin position="260"/>
        <end position="269"/>
    </location>
</feature>
<feature type="region of interest" description="Disordered" evidence="1">
    <location>
        <begin position="598"/>
        <end position="623"/>
    </location>
</feature>
<comment type="caution">
    <text evidence="2">The sequence shown here is derived from an EMBL/GenBank/DDBJ whole genome shotgun (WGS) entry which is preliminary data.</text>
</comment>
<keyword evidence="3" id="KW-1185">Reference proteome</keyword>
<evidence type="ECO:0000256" key="1">
    <source>
        <dbReference type="SAM" id="MobiDB-lite"/>
    </source>
</evidence>
<evidence type="ECO:0000313" key="3">
    <source>
        <dbReference type="Proteomes" id="UP001213000"/>
    </source>
</evidence>
<reference evidence="2" key="1">
    <citation type="submission" date="2022-07" db="EMBL/GenBank/DDBJ databases">
        <title>Genome Sequence of Leucocoprinus birnbaumii.</title>
        <authorList>
            <person name="Buettner E."/>
        </authorList>
    </citation>
    <scope>NUCLEOTIDE SEQUENCE</scope>
    <source>
        <strain evidence="2">VT141</strain>
    </source>
</reference>
<feature type="compositionally biased region" description="Low complexity" evidence="1">
    <location>
        <begin position="232"/>
        <end position="248"/>
    </location>
</feature>
<dbReference type="Proteomes" id="UP001213000">
    <property type="component" value="Unassembled WGS sequence"/>
</dbReference>
<accession>A0AAD5VG32</accession>
<organism evidence="2 3">
    <name type="scientific">Leucocoprinus birnbaumii</name>
    <dbReference type="NCBI Taxonomy" id="56174"/>
    <lineage>
        <taxon>Eukaryota</taxon>
        <taxon>Fungi</taxon>
        <taxon>Dikarya</taxon>
        <taxon>Basidiomycota</taxon>
        <taxon>Agaricomycotina</taxon>
        <taxon>Agaricomycetes</taxon>
        <taxon>Agaricomycetidae</taxon>
        <taxon>Agaricales</taxon>
        <taxon>Agaricineae</taxon>
        <taxon>Agaricaceae</taxon>
        <taxon>Leucocoprinus</taxon>
    </lineage>
</organism>
<feature type="compositionally biased region" description="Basic and acidic residues" evidence="1">
    <location>
        <begin position="273"/>
        <end position="282"/>
    </location>
</feature>
<gene>
    <name evidence="2" type="ORF">NP233_g11633</name>
</gene>
<name>A0AAD5VG32_9AGAR</name>
<sequence>MSNPPSYNTPSGRPLDPFLVSMYHQGLRSIGTPAGDAMLTHVRGWLNATNLTMFDLPLPADGSLYPAAGRAAATIFAAPSPPIPQPPVFQFSQPSSGPTVATNTVYVNPMATPSVFGRGEAHSGDVAGAEVTFVPSAQSASSSRPADLRSDRPATPATARASCTLQRPPATPHPQRAYSTPGVPEPPLYTPAFIERAQLVSRFSALNVASPSYSTYEDETIDVTNVSSPQQSGSSTAPPATTEPSTPAILPPDSPEYKRPGQKKTRSSIRKVAGHELSDAEKPATPVRSLRPKPSNKRLATSPPGGNPSSKASREDLSRDAVKSSRVGNASSTRAAKPSVPADQEASGQRSVANRFGLESGHPLLNLIPHIFAKPALGDLGPAGELKCLSCVMGFIENCEAQERITEPTASDISRALKHSLIPGARPCKTCAAKHTAHCSQQKPAVLWGNMSESLRPPTLVSNQHVLSRLRHLMSDWDEVHQAKNTLDRALARYQYSVSEFAEELLIADEYFQSDPNFWTEIGLVSSSQAAEQMLDSAREALSVQEGASARDAAARLFALHATATIGLHDDLREGPMAIPIPAPLDWHDRHAPVVARYPATETGKPKVSKKGGNARGDSKAGN</sequence>
<protein>
    <submittedName>
        <fullName evidence="2">Uncharacterized protein</fullName>
    </submittedName>
</protein>